<keyword evidence="4" id="KW-1185">Reference proteome</keyword>
<dbReference type="PATRIC" id="fig|54915.3.peg.5365"/>
<reference evidence="2" key="2">
    <citation type="submission" date="2015-07" db="EMBL/GenBank/DDBJ databases">
        <title>MeaNS - Measles Nucleotide Surveillance Program.</title>
        <authorList>
            <person name="Tran T."/>
            <person name="Druce J."/>
        </authorList>
    </citation>
    <scope>NUCLEOTIDE SEQUENCE</scope>
    <source>
        <strain evidence="2">DSM 9887</strain>
    </source>
</reference>
<reference evidence="1 4" key="3">
    <citation type="submission" date="2019-06" db="EMBL/GenBank/DDBJ databases">
        <title>Whole genome shotgun sequence of Brevibacillus reuszeri NBRC 15719.</title>
        <authorList>
            <person name="Hosoyama A."/>
            <person name="Uohara A."/>
            <person name="Ohji S."/>
            <person name="Ichikawa N."/>
        </authorList>
    </citation>
    <scope>NUCLEOTIDE SEQUENCE [LARGE SCALE GENOMIC DNA]</scope>
    <source>
        <strain evidence="1 4">NBRC 15719</strain>
    </source>
</reference>
<dbReference type="AlphaFoldDB" id="A0A0K9Z013"/>
<proteinExistence type="predicted"/>
<dbReference type="RefSeq" id="WP_049736573.1">
    <property type="nucleotide sequence ID" value="NZ_BJON01000006.1"/>
</dbReference>
<evidence type="ECO:0000313" key="2">
    <source>
        <dbReference type="EMBL" id="KNB74333.1"/>
    </source>
</evidence>
<sequence length="283" mass="30678">MSKKMIIKGVGQFLAKRASKDGNGLEVITLGNMQDLKINLNVEMEDIFGGDGLFAIDTLVKSKSIEITATDAKFDLSALQLMMGASLQEQKQDYVYVLGEQKLLASGSLDRKTPGTDVAVCDVDYGDTLYNGGNFAVRLKDSNRLLKQVALSNSTAPKADEFMVETYTEGSKTATRLILASSALNEDVVFNYQRIETVDVVDILIDEVPFPVHVVHHGSFLQKDGTYAGIETELFSCIAKGSFTIDAARSTASTSAISLSVIDPERADGKLGSVKRFVSQKKV</sequence>
<name>A0A0K9Z013_9BACL</name>
<dbReference type="OrthoDB" id="2111592at2"/>
<dbReference type="Proteomes" id="UP000036834">
    <property type="component" value="Unassembled WGS sequence"/>
</dbReference>
<gene>
    <name evidence="2" type="ORF">ADS79_01100</name>
    <name evidence="1" type="ORF">BRE01_17810</name>
</gene>
<evidence type="ECO:0000313" key="1">
    <source>
        <dbReference type="EMBL" id="GED68079.1"/>
    </source>
</evidence>
<reference evidence="3" key="1">
    <citation type="submission" date="2015-07" db="EMBL/GenBank/DDBJ databases">
        <title>Genome sequencing project for genomic taxonomy and phylogenomics of Bacillus-like bacteria.</title>
        <authorList>
            <person name="Liu B."/>
            <person name="Wang J."/>
            <person name="Zhu Y."/>
            <person name="Liu G."/>
            <person name="Chen Q."/>
            <person name="Chen Z."/>
            <person name="Lan J."/>
            <person name="Che J."/>
            <person name="Ge C."/>
            <person name="Shi H."/>
            <person name="Pan Z."/>
            <person name="Liu X."/>
        </authorList>
    </citation>
    <scope>NUCLEOTIDE SEQUENCE [LARGE SCALE GENOMIC DNA]</scope>
    <source>
        <strain evidence="3">DSM 9887</strain>
    </source>
</reference>
<protein>
    <submittedName>
        <fullName evidence="2">Uncharacterized protein</fullName>
    </submittedName>
</protein>
<dbReference type="EMBL" id="LGIQ01000002">
    <property type="protein sequence ID" value="KNB74333.1"/>
    <property type="molecule type" value="Genomic_DNA"/>
</dbReference>
<dbReference type="EMBL" id="BJON01000006">
    <property type="protein sequence ID" value="GED68079.1"/>
    <property type="molecule type" value="Genomic_DNA"/>
</dbReference>
<dbReference type="STRING" id="54915.ADS79_01100"/>
<accession>A0A0K9Z013</accession>
<organism evidence="2 3">
    <name type="scientific">Brevibacillus reuszeri</name>
    <dbReference type="NCBI Taxonomy" id="54915"/>
    <lineage>
        <taxon>Bacteria</taxon>
        <taxon>Bacillati</taxon>
        <taxon>Bacillota</taxon>
        <taxon>Bacilli</taxon>
        <taxon>Bacillales</taxon>
        <taxon>Paenibacillaceae</taxon>
        <taxon>Brevibacillus</taxon>
    </lineage>
</organism>
<evidence type="ECO:0000313" key="4">
    <source>
        <dbReference type="Proteomes" id="UP000319578"/>
    </source>
</evidence>
<dbReference type="Proteomes" id="UP000319578">
    <property type="component" value="Unassembled WGS sequence"/>
</dbReference>
<comment type="caution">
    <text evidence="2">The sequence shown here is derived from an EMBL/GenBank/DDBJ whole genome shotgun (WGS) entry which is preliminary data.</text>
</comment>
<evidence type="ECO:0000313" key="3">
    <source>
        <dbReference type="Proteomes" id="UP000036834"/>
    </source>
</evidence>